<name>A0A5J4S435_9ZZZZ</name>
<reference evidence="1" key="1">
    <citation type="submission" date="2019-03" db="EMBL/GenBank/DDBJ databases">
        <title>Single cell metagenomics reveals metabolic interactions within the superorganism composed of flagellate Streblomastix strix and complex community of Bacteroidetes bacteria on its surface.</title>
        <authorList>
            <person name="Treitli S.C."/>
            <person name="Kolisko M."/>
            <person name="Husnik F."/>
            <person name="Keeling P."/>
            <person name="Hampl V."/>
        </authorList>
    </citation>
    <scope>NUCLEOTIDE SEQUENCE</scope>
    <source>
        <strain evidence="1">STM</strain>
    </source>
</reference>
<dbReference type="EMBL" id="SNRY01000480">
    <property type="protein sequence ID" value="KAA6340160.1"/>
    <property type="molecule type" value="Genomic_DNA"/>
</dbReference>
<accession>A0A5J4S435</accession>
<dbReference type="AlphaFoldDB" id="A0A5J4S435"/>
<gene>
    <name evidence="1" type="ORF">EZS27_011957</name>
</gene>
<organism evidence="1">
    <name type="scientific">termite gut metagenome</name>
    <dbReference type="NCBI Taxonomy" id="433724"/>
    <lineage>
        <taxon>unclassified sequences</taxon>
        <taxon>metagenomes</taxon>
        <taxon>organismal metagenomes</taxon>
    </lineage>
</organism>
<proteinExistence type="predicted"/>
<sequence length="79" mass="8716">MDLLSFANVINVKNVGTLYDSEEIGCEINRNQTQSIGTVFRRIGFQAIGRLLKKQLWNGLCLGQGMGVESRSAQEGRKG</sequence>
<comment type="caution">
    <text evidence="1">The sequence shown here is derived from an EMBL/GenBank/DDBJ whole genome shotgun (WGS) entry which is preliminary data.</text>
</comment>
<evidence type="ECO:0000313" key="1">
    <source>
        <dbReference type="EMBL" id="KAA6340160.1"/>
    </source>
</evidence>
<protein>
    <submittedName>
        <fullName evidence="1">Uncharacterized protein</fullName>
    </submittedName>
</protein>